<feature type="transmembrane region" description="Helical" evidence="1">
    <location>
        <begin position="604"/>
        <end position="623"/>
    </location>
</feature>
<keyword evidence="3" id="KW-1185">Reference proteome</keyword>
<dbReference type="Proteomes" id="UP001151760">
    <property type="component" value="Unassembled WGS sequence"/>
</dbReference>
<evidence type="ECO:0000313" key="3">
    <source>
        <dbReference type="Proteomes" id="UP001151760"/>
    </source>
</evidence>
<keyword evidence="1" id="KW-1133">Transmembrane helix</keyword>
<protein>
    <submittedName>
        <fullName evidence="2">Uncharacterized protein</fullName>
    </submittedName>
</protein>
<dbReference type="EMBL" id="BQNB010010869">
    <property type="protein sequence ID" value="GJS83007.1"/>
    <property type="molecule type" value="Genomic_DNA"/>
</dbReference>
<sequence length="624" mass="70254">MFTIRRRTMSSCCNLGLICTILSPPQMFPSNPGSYLLLQDACVDPLSFGPLLHEMSFDSIRSDLTGPLDKETSIDNISNDPAVLRINMKASDLTSLASVPQGKNVCFSMQTKSGLITKDDPEDKTTRSSSGMLSFDTMNLSILCLYMCKQDQSSMQTDPEIIDKQCKDETSLVRQTLVGTRLQTIGKTMITAKVVMEEPKKRGMRPFREDKILIHAEIIVFLSCVRRCALYPTNRRRRGYLVIFGLQVFLMQMLRRGLNLSERIADSRGNLLTSSLRVSPVLKIGGSQSSSLPITKIRKALFESKSQEDHQLNLVLSRTNSNLLVFTQWITSFIIRVLDYAGDCAREHRVIEHLKKEMEIPCSKQESSSCNRVLILKCSFEYYDKLKFLFLKLRNTLESIQAFMIKKSMRYHSDLTQGQKAKAEGFSSLKPNTRSIWIGLQQVHKQINNNPYTSFGFVMSLNDYRGLDVPTAKLFLIPTGKFWLPAVVFMVPAVVPAFPTDALDLGRCVAYGLGLFSVSSLVFQCLSPDLGFYNWYQSLVALDLGLIRYSLQQVHKQINNNPYTSFGFVMSLNDYRGLDVPTAKLMVPAGSSWFLLVGFKVPTGLLMVSSACLVRYCLLLLLVL</sequence>
<comment type="caution">
    <text evidence="2">The sequence shown here is derived from an EMBL/GenBank/DDBJ whole genome shotgun (WGS) entry which is preliminary data.</text>
</comment>
<proteinExistence type="predicted"/>
<name>A0ABQ4Z1V1_9ASTR</name>
<organism evidence="2 3">
    <name type="scientific">Tanacetum coccineum</name>
    <dbReference type="NCBI Taxonomy" id="301880"/>
    <lineage>
        <taxon>Eukaryota</taxon>
        <taxon>Viridiplantae</taxon>
        <taxon>Streptophyta</taxon>
        <taxon>Embryophyta</taxon>
        <taxon>Tracheophyta</taxon>
        <taxon>Spermatophyta</taxon>
        <taxon>Magnoliopsida</taxon>
        <taxon>eudicotyledons</taxon>
        <taxon>Gunneridae</taxon>
        <taxon>Pentapetalae</taxon>
        <taxon>asterids</taxon>
        <taxon>campanulids</taxon>
        <taxon>Asterales</taxon>
        <taxon>Asteraceae</taxon>
        <taxon>Asteroideae</taxon>
        <taxon>Anthemideae</taxon>
        <taxon>Anthemidinae</taxon>
        <taxon>Tanacetum</taxon>
    </lineage>
</organism>
<keyword evidence="1" id="KW-0812">Transmembrane</keyword>
<evidence type="ECO:0000313" key="2">
    <source>
        <dbReference type="EMBL" id="GJS83007.1"/>
    </source>
</evidence>
<keyword evidence="1" id="KW-0472">Membrane</keyword>
<accession>A0ABQ4Z1V1</accession>
<evidence type="ECO:0000256" key="1">
    <source>
        <dbReference type="SAM" id="Phobius"/>
    </source>
</evidence>
<gene>
    <name evidence="2" type="ORF">Tco_0749548</name>
</gene>
<reference evidence="2" key="1">
    <citation type="journal article" date="2022" name="Int. J. Mol. Sci.">
        <title>Draft Genome of Tanacetum Coccineum: Genomic Comparison of Closely Related Tanacetum-Family Plants.</title>
        <authorList>
            <person name="Yamashiro T."/>
            <person name="Shiraishi A."/>
            <person name="Nakayama K."/>
            <person name="Satake H."/>
        </authorList>
    </citation>
    <scope>NUCLEOTIDE SEQUENCE</scope>
</reference>
<reference evidence="2" key="2">
    <citation type="submission" date="2022-01" db="EMBL/GenBank/DDBJ databases">
        <authorList>
            <person name="Yamashiro T."/>
            <person name="Shiraishi A."/>
            <person name="Satake H."/>
            <person name="Nakayama K."/>
        </authorList>
    </citation>
    <scope>NUCLEOTIDE SEQUENCE</scope>
</reference>